<dbReference type="Gene3D" id="1.10.10.60">
    <property type="entry name" value="Homeodomain-like"/>
    <property type="match status" value="1"/>
</dbReference>
<proteinExistence type="predicted"/>
<sequence>MKRKKGANKKGTKRINETERQRILNMRKQGFTLRQIAGAFDLTNPAVFYILKKAETKK</sequence>
<accession>A0A0F9R481</accession>
<dbReference type="AlphaFoldDB" id="A0A0F9R481"/>
<name>A0A0F9R481_9ZZZZ</name>
<protein>
    <recommendedName>
        <fullName evidence="2">Transposase IS30-like HTH domain-containing protein</fullName>
    </recommendedName>
</protein>
<dbReference type="EMBL" id="LAZR01001162">
    <property type="protein sequence ID" value="KKN49594.1"/>
    <property type="molecule type" value="Genomic_DNA"/>
</dbReference>
<reference evidence="1" key="1">
    <citation type="journal article" date="2015" name="Nature">
        <title>Complex archaea that bridge the gap between prokaryotes and eukaryotes.</title>
        <authorList>
            <person name="Spang A."/>
            <person name="Saw J.H."/>
            <person name="Jorgensen S.L."/>
            <person name="Zaremba-Niedzwiedzka K."/>
            <person name="Martijn J."/>
            <person name="Lind A.E."/>
            <person name="van Eijk R."/>
            <person name="Schleper C."/>
            <person name="Guy L."/>
            <person name="Ettema T.J."/>
        </authorList>
    </citation>
    <scope>NUCLEOTIDE SEQUENCE</scope>
</reference>
<evidence type="ECO:0008006" key="2">
    <source>
        <dbReference type="Google" id="ProtNLM"/>
    </source>
</evidence>
<evidence type="ECO:0000313" key="1">
    <source>
        <dbReference type="EMBL" id="KKN49594.1"/>
    </source>
</evidence>
<comment type="caution">
    <text evidence="1">The sequence shown here is derived from an EMBL/GenBank/DDBJ whole genome shotgun (WGS) entry which is preliminary data.</text>
</comment>
<gene>
    <name evidence="1" type="ORF">LCGC14_0641590</name>
</gene>
<organism evidence="1">
    <name type="scientific">marine sediment metagenome</name>
    <dbReference type="NCBI Taxonomy" id="412755"/>
    <lineage>
        <taxon>unclassified sequences</taxon>
        <taxon>metagenomes</taxon>
        <taxon>ecological metagenomes</taxon>
    </lineage>
</organism>